<protein>
    <submittedName>
        <fullName evidence="1">Uncharacterized protein</fullName>
    </submittedName>
</protein>
<organism evidence="1 2">
    <name type="scientific">Dendrolimus kikuchii</name>
    <dbReference type="NCBI Taxonomy" id="765133"/>
    <lineage>
        <taxon>Eukaryota</taxon>
        <taxon>Metazoa</taxon>
        <taxon>Ecdysozoa</taxon>
        <taxon>Arthropoda</taxon>
        <taxon>Hexapoda</taxon>
        <taxon>Insecta</taxon>
        <taxon>Pterygota</taxon>
        <taxon>Neoptera</taxon>
        <taxon>Endopterygota</taxon>
        <taxon>Lepidoptera</taxon>
        <taxon>Glossata</taxon>
        <taxon>Ditrysia</taxon>
        <taxon>Bombycoidea</taxon>
        <taxon>Lasiocampidae</taxon>
        <taxon>Dendrolimus</taxon>
    </lineage>
</organism>
<evidence type="ECO:0000313" key="2">
    <source>
        <dbReference type="Proteomes" id="UP000824533"/>
    </source>
</evidence>
<accession>A0ACC1D628</accession>
<comment type="caution">
    <text evidence="1">The sequence shown here is derived from an EMBL/GenBank/DDBJ whole genome shotgun (WGS) entry which is preliminary data.</text>
</comment>
<gene>
    <name evidence="1" type="ORF">K1T71_005033</name>
</gene>
<dbReference type="EMBL" id="CM034394">
    <property type="protein sequence ID" value="KAJ0179321.1"/>
    <property type="molecule type" value="Genomic_DNA"/>
</dbReference>
<keyword evidence="2" id="KW-1185">Reference proteome</keyword>
<evidence type="ECO:0000313" key="1">
    <source>
        <dbReference type="EMBL" id="KAJ0179321.1"/>
    </source>
</evidence>
<sequence>MSSGEEIKPAFRIVDNNACKEMQIALMAIANEINKLNESSNLTDNDGNIKYRECVLNKLTQCKSRLISKKKFILKLKEDIRVACSKTLMTAKINEITSLKVNINRAQNKIEDLNENDKNQSKIINTLTKENKIVCDELQNLKKFIDSGYKQLQTYQDIPTEEYLPSIVKLKNIIVHYSRNDAEFNNIHQKYEQVLQKNRFLNNKLSIVSQNLNASTNELWNLRNRMLRLKKENSMLKNKTIIEQGKSNNIDFIGYFKTRQKENIMLVNAKTEFDTDVCHIDLKSHLNLVKKLLNDQNEILKELTWLSQGYFNIDSY</sequence>
<name>A0ACC1D628_9NEOP</name>
<reference evidence="1 2" key="1">
    <citation type="journal article" date="2021" name="Front. Genet.">
        <title>Chromosome-Level Genome Assembly Reveals Significant Gene Expansion in the Toll and IMD Signaling Pathways of Dendrolimus kikuchii.</title>
        <authorList>
            <person name="Zhou J."/>
            <person name="Wu P."/>
            <person name="Xiong Z."/>
            <person name="Liu N."/>
            <person name="Zhao N."/>
            <person name="Ji M."/>
            <person name="Qiu Y."/>
            <person name="Yang B."/>
        </authorList>
    </citation>
    <scope>NUCLEOTIDE SEQUENCE [LARGE SCALE GENOMIC DNA]</scope>
    <source>
        <strain evidence="1">Ann1</strain>
    </source>
</reference>
<proteinExistence type="predicted"/>
<dbReference type="Proteomes" id="UP000824533">
    <property type="component" value="Linkage Group LG08"/>
</dbReference>